<evidence type="ECO:0000259" key="2">
    <source>
        <dbReference type="Pfam" id="PF00975"/>
    </source>
</evidence>
<name>D5SLK2_STRCL</name>
<dbReference type="Proteomes" id="UP000002357">
    <property type="component" value="Plasmid pSCL4"/>
</dbReference>
<sequence length="260" mass="27848">MDAPATRTPTRSPWFLREPSPVAAARLFCLPYSGCGASMYRHWPQSADGVEICPVQPPGRENRMREPAYSTYEALADGLAEALLPHLDRPYGLFGHCGSALAAYETAVRLAALGAPAPARVFVSSEVAPQDGPYGRFLELDDEELADELRRLVAELGGTLEPGLLALYLGVLRNDVEMNKRYHVAEPVRLSSPLTAIGWTEDTGIPPSLMTGWPACGATDFVLLDGGHYRFIEAPPELLTLLTGALRPAPGQGGGRPGAA</sequence>
<reference evidence="3 4" key="1">
    <citation type="journal article" date="2010" name="Genome Biol. Evol.">
        <title>The sequence of a 1.8-mb bacterial linear plasmid reveals a rich evolutionary reservoir of secondary metabolic pathways.</title>
        <authorList>
            <person name="Medema M.H."/>
            <person name="Trefzer A."/>
            <person name="Kovalchuk A."/>
            <person name="van den Berg M."/>
            <person name="Mueller U."/>
            <person name="Heijne W."/>
            <person name="Wu L."/>
            <person name="Alam M.T."/>
            <person name="Ronning C.M."/>
            <person name="Nierman W.C."/>
            <person name="Bovenberg R.A.L."/>
            <person name="Breitling R."/>
            <person name="Takano E."/>
        </authorList>
    </citation>
    <scope>NUCLEOTIDE SEQUENCE [LARGE SCALE GENOMIC DNA]</scope>
    <source>
        <strain evidence="4">ATCC 27064 / DSM 738 / JCM 4710 / NBRC 13307 / NCIMB 12785 / NRRL 3585 / VKM Ac-602</strain>
        <plasmid evidence="3">pSCL4</plasmid>
    </source>
</reference>
<dbReference type="InterPro" id="IPR001031">
    <property type="entry name" value="Thioesterase"/>
</dbReference>
<protein>
    <submittedName>
        <fullName evidence="3">Thioesterase II</fullName>
    </submittedName>
</protein>
<dbReference type="SUPFAM" id="SSF53474">
    <property type="entry name" value="alpha/beta-Hydrolases"/>
    <property type="match status" value="1"/>
</dbReference>
<geneLocation type="plasmid" evidence="3 4">
    <name>pSCL4</name>
</geneLocation>
<keyword evidence="4" id="KW-1185">Reference proteome</keyword>
<accession>D5SLK2</accession>
<dbReference type="InterPro" id="IPR012223">
    <property type="entry name" value="TEII"/>
</dbReference>
<dbReference type="AlphaFoldDB" id="D5SLK2"/>
<dbReference type="GO" id="GO:0008610">
    <property type="term" value="P:lipid biosynthetic process"/>
    <property type="evidence" value="ECO:0007669"/>
    <property type="project" value="TreeGrafter"/>
</dbReference>
<dbReference type="PANTHER" id="PTHR11487:SF0">
    <property type="entry name" value="S-ACYL FATTY ACID SYNTHASE THIOESTERASE, MEDIUM CHAIN"/>
    <property type="match status" value="1"/>
</dbReference>
<dbReference type="RefSeq" id="WP_003963618.1">
    <property type="nucleotide sequence ID" value="NZ_CM000914.1"/>
</dbReference>
<dbReference type="PANTHER" id="PTHR11487">
    <property type="entry name" value="THIOESTERASE"/>
    <property type="match status" value="1"/>
</dbReference>
<keyword evidence="3" id="KW-0614">Plasmid</keyword>
<dbReference type="Pfam" id="PF00975">
    <property type="entry name" value="Thioesterase"/>
    <property type="match status" value="1"/>
</dbReference>
<feature type="domain" description="Thioesterase" evidence="2">
    <location>
        <begin position="26"/>
        <end position="240"/>
    </location>
</feature>
<organism evidence="3 4">
    <name type="scientific">Streptomyces clavuligerus</name>
    <dbReference type="NCBI Taxonomy" id="1901"/>
    <lineage>
        <taxon>Bacteria</taxon>
        <taxon>Bacillati</taxon>
        <taxon>Actinomycetota</taxon>
        <taxon>Actinomycetes</taxon>
        <taxon>Kitasatosporales</taxon>
        <taxon>Streptomycetaceae</taxon>
        <taxon>Streptomyces</taxon>
    </lineage>
</organism>
<dbReference type="EMBL" id="CM000914">
    <property type="protein sequence ID" value="EFG04795.2"/>
    <property type="molecule type" value="Genomic_DNA"/>
</dbReference>
<proteinExistence type="inferred from homology"/>
<dbReference type="Gene3D" id="3.40.50.1820">
    <property type="entry name" value="alpha/beta hydrolase"/>
    <property type="match status" value="1"/>
</dbReference>
<gene>
    <name evidence="3" type="ORF">SCLAV_p1309</name>
</gene>
<dbReference type="GeneID" id="93734385"/>
<dbReference type="eggNOG" id="COG3208">
    <property type="taxonomic scope" value="Bacteria"/>
</dbReference>
<dbReference type="InterPro" id="IPR029058">
    <property type="entry name" value="AB_hydrolase_fold"/>
</dbReference>
<evidence type="ECO:0000313" key="4">
    <source>
        <dbReference type="Proteomes" id="UP000002357"/>
    </source>
</evidence>
<evidence type="ECO:0000313" key="3">
    <source>
        <dbReference type="EMBL" id="EFG04795.2"/>
    </source>
</evidence>
<comment type="similarity">
    <text evidence="1">Belongs to the thioesterase family.</text>
</comment>
<evidence type="ECO:0000256" key="1">
    <source>
        <dbReference type="ARBA" id="ARBA00007169"/>
    </source>
</evidence>